<dbReference type="Pfam" id="PF07549">
    <property type="entry name" value="Sec_GG"/>
    <property type="match status" value="1"/>
</dbReference>
<evidence type="ECO:0000256" key="9">
    <source>
        <dbReference type="HAMAP-Rule" id="MF_01464"/>
    </source>
</evidence>
<dbReference type="HAMAP" id="MF_01464_B">
    <property type="entry name" value="SecF_B"/>
    <property type="match status" value="1"/>
</dbReference>
<evidence type="ECO:0000256" key="7">
    <source>
        <dbReference type="ARBA" id="ARBA00023010"/>
    </source>
</evidence>
<keyword evidence="4 9" id="KW-0812">Transmembrane</keyword>
<keyword evidence="5 9" id="KW-0653">Protein transport</keyword>
<evidence type="ECO:0000259" key="10">
    <source>
        <dbReference type="Pfam" id="PF02355"/>
    </source>
</evidence>
<keyword evidence="6 9" id="KW-1133">Transmembrane helix</keyword>
<feature type="transmembrane region" description="Helical" evidence="9">
    <location>
        <begin position="129"/>
        <end position="146"/>
    </location>
</feature>
<evidence type="ECO:0000256" key="5">
    <source>
        <dbReference type="ARBA" id="ARBA00022927"/>
    </source>
</evidence>
<evidence type="ECO:0000256" key="3">
    <source>
        <dbReference type="ARBA" id="ARBA00022475"/>
    </source>
</evidence>
<comment type="caution">
    <text evidence="11">The sequence shown here is derived from an EMBL/GenBank/DDBJ whole genome shotgun (WGS) entry which is preliminary data.</text>
</comment>
<keyword evidence="2 9" id="KW-0813">Transport</keyword>
<dbReference type="InterPro" id="IPR022646">
    <property type="entry name" value="SecD/SecF_CS"/>
</dbReference>
<proteinExistence type="inferred from homology"/>
<dbReference type="InterPro" id="IPR005665">
    <property type="entry name" value="SecF_bac"/>
</dbReference>
<accession>A0ABS2PXW5</accession>
<dbReference type="EMBL" id="JAFBER010000004">
    <property type="protein sequence ID" value="MBM7644691.1"/>
    <property type="molecule type" value="Genomic_DNA"/>
</dbReference>
<dbReference type="Pfam" id="PF02355">
    <property type="entry name" value="SecD_SecF_C"/>
    <property type="match status" value="1"/>
</dbReference>
<evidence type="ECO:0000256" key="1">
    <source>
        <dbReference type="ARBA" id="ARBA00004651"/>
    </source>
</evidence>
<evidence type="ECO:0000256" key="8">
    <source>
        <dbReference type="ARBA" id="ARBA00023136"/>
    </source>
</evidence>
<comment type="function">
    <text evidence="9">Part of the Sec protein translocase complex. Interacts with the SecYEG preprotein conducting channel. SecDF uses the proton motive force (PMF) to complete protein translocation after the ATP-dependent function of SecA.</text>
</comment>
<evidence type="ECO:0000256" key="2">
    <source>
        <dbReference type="ARBA" id="ARBA00022448"/>
    </source>
</evidence>
<feature type="domain" description="Protein export membrane protein SecD/SecF C-terminal" evidence="10">
    <location>
        <begin position="111"/>
        <end position="288"/>
    </location>
</feature>
<feature type="transmembrane region" description="Helical" evidence="9">
    <location>
        <begin position="15"/>
        <end position="33"/>
    </location>
</feature>
<reference evidence="11 12" key="1">
    <citation type="submission" date="2021-01" db="EMBL/GenBank/DDBJ databases">
        <title>Genomic Encyclopedia of Type Strains, Phase IV (KMG-IV): sequencing the most valuable type-strain genomes for metagenomic binning, comparative biology and taxonomic classification.</title>
        <authorList>
            <person name="Goeker M."/>
        </authorList>
    </citation>
    <scope>NUCLEOTIDE SEQUENCE [LARGE SCALE GENOMIC DNA]</scope>
    <source>
        <strain evidence="11 12">DSM 28236</strain>
    </source>
</reference>
<evidence type="ECO:0000256" key="4">
    <source>
        <dbReference type="ARBA" id="ARBA00022692"/>
    </source>
</evidence>
<comment type="subcellular location">
    <subcellularLocation>
        <location evidence="1 9">Cell membrane</location>
        <topology evidence="1 9">Multi-pass membrane protein</topology>
    </subcellularLocation>
</comment>
<keyword evidence="8 9" id="KW-0472">Membrane</keyword>
<keyword evidence="12" id="KW-1185">Reference proteome</keyword>
<feature type="transmembrane region" description="Helical" evidence="9">
    <location>
        <begin position="237"/>
        <end position="255"/>
    </location>
</feature>
<dbReference type="PANTHER" id="PTHR30081">
    <property type="entry name" value="PROTEIN-EXPORT MEMBRANE PROTEIN SEC"/>
    <property type="match status" value="1"/>
</dbReference>
<evidence type="ECO:0000256" key="6">
    <source>
        <dbReference type="ARBA" id="ARBA00022989"/>
    </source>
</evidence>
<organism evidence="11 12">
    <name type="scientific">Scopulibacillus daqui</name>
    <dbReference type="NCBI Taxonomy" id="1469162"/>
    <lineage>
        <taxon>Bacteria</taxon>
        <taxon>Bacillati</taxon>
        <taxon>Bacillota</taxon>
        <taxon>Bacilli</taxon>
        <taxon>Bacillales</taxon>
        <taxon>Sporolactobacillaceae</taxon>
        <taxon>Scopulibacillus</taxon>
    </lineage>
</organism>
<evidence type="ECO:0000313" key="11">
    <source>
        <dbReference type="EMBL" id="MBM7644691.1"/>
    </source>
</evidence>
<feature type="transmembrane region" description="Helical" evidence="9">
    <location>
        <begin position="261"/>
        <end position="287"/>
    </location>
</feature>
<keyword evidence="7 9" id="KW-0811">Translocation</keyword>
<dbReference type="PRINTS" id="PR01755">
    <property type="entry name" value="SECFTRNLCASE"/>
</dbReference>
<feature type="transmembrane region" description="Helical" evidence="9">
    <location>
        <begin position="153"/>
        <end position="176"/>
    </location>
</feature>
<comment type="caution">
    <text evidence="9">Lacks conserved residue(s) required for the propagation of feature annotation.</text>
</comment>
<dbReference type="InterPro" id="IPR055344">
    <property type="entry name" value="SecD_SecF_C_bact"/>
</dbReference>
<comment type="subunit">
    <text evidence="9">Forms a complex with SecD. Part of the essential Sec protein translocation apparatus which comprises SecA, SecYEG and auxiliary proteins SecDF. Other proteins may also be involved.</text>
</comment>
<dbReference type="PANTHER" id="PTHR30081:SF8">
    <property type="entry name" value="PROTEIN TRANSLOCASE SUBUNIT SECF"/>
    <property type="match status" value="1"/>
</dbReference>
<protein>
    <recommendedName>
        <fullName evidence="9">Protein-export membrane protein SecF</fullName>
    </recommendedName>
</protein>
<dbReference type="InterPro" id="IPR022813">
    <property type="entry name" value="SecD/SecF_arch_bac"/>
</dbReference>
<dbReference type="Gene3D" id="1.20.1640.10">
    <property type="entry name" value="Multidrug efflux transporter AcrB transmembrane domain"/>
    <property type="match status" value="1"/>
</dbReference>
<keyword evidence="3 9" id="KW-1003">Cell membrane</keyword>
<dbReference type="Proteomes" id="UP000808914">
    <property type="component" value="Unassembled WGS sequence"/>
</dbReference>
<gene>
    <name evidence="9" type="primary">secF</name>
    <name evidence="11" type="ORF">JOD45_000898</name>
</gene>
<name>A0ABS2PXW5_9BACL</name>
<evidence type="ECO:0000313" key="12">
    <source>
        <dbReference type="Proteomes" id="UP000808914"/>
    </source>
</evidence>
<dbReference type="NCBIfam" id="TIGR00966">
    <property type="entry name" value="transloc_SecF"/>
    <property type="match status" value="1"/>
</dbReference>
<dbReference type="NCBIfam" id="TIGR00916">
    <property type="entry name" value="2A0604s01"/>
    <property type="match status" value="1"/>
</dbReference>
<sequence>MSLKKFDFIKHRNKFFVLSIAIVIIGIISLFVFRLNLGIDFSSGTRVDIMGNKPLSINQIEQKFKELGYNPERPVLSGNKHNIATVRINKDLNQNEVAKIKDTFKKELGIDPNVSTVSPQVGRDMAKNAFWAVVIASIAMIIYITIRFEFLQGLAAIIALLHDAFFIVTIFSLFHLEVNVEFIAAVLTIIGYSINDTIVTFDRIRENIKRSEKKPKTFMEYGEIVNRSIRQTLVRSINTVVTVLLPVIALLIFGSESIRNFTIALFVGLIAGVYSSIFIASPLWAVWKSSYLKRKRKKAAQPQA</sequence>
<comment type="similarity">
    <text evidence="9">Belongs to the SecD/SecF family. SecF subfamily.</text>
</comment>
<dbReference type="SUPFAM" id="SSF82866">
    <property type="entry name" value="Multidrug efflux transporter AcrB transmembrane domain"/>
    <property type="match status" value="1"/>
</dbReference>
<dbReference type="InterPro" id="IPR022645">
    <property type="entry name" value="SecD/SecF_bac"/>
</dbReference>
<dbReference type="InterPro" id="IPR048634">
    <property type="entry name" value="SecD_SecF_C"/>
</dbReference>